<feature type="domain" description="Cyclic nucleotide-binding" evidence="2">
    <location>
        <begin position="467"/>
        <end position="547"/>
    </location>
</feature>
<evidence type="ECO:0000256" key="1">
    <source>
        <dbReference type="SAM" id="MobiDB-lite"/>
    </source>
</evidence>
<dbReference type="CDD" id="cd00038">
    <property type="entry name" value="CAP_ED"/>
    <property type="match status" value="2"/>
</dbReference>
<gene>
    <name evidence="3" type="ORF">CCMP2556_LOCUS43429</name>
</gene>
<dbReference type="PROSITE" id="PS50042">
    <property type="entry name" value="CNMP_BINDING_3"/>
    <property type="match status" value="2"/>
</dbReference>
<name>A0ABP0QS02_9DINO</name>
<dbReference type="SUPFAM" id="SSF51206">
    <property type="entry name" value="cAMP-binding domain-like"/>
    <property type="match status" value="2"/>
</dbReference>
<dbReference type="EMBL" id="CAXAMN010024840">
    <property type="protein sequence ID" value="CAK9090368.1"/>
    <property type="molecule type" value="Genomic_DNA"/>
</dbReference>
<dbReference type="InterPro" id="IPR000595">
    <property type="entry name" value="cNMP-bd_dom"/>
</dbReference>
<keyword evidence="4" id="KW-1185">Reference proteome</keyword>
<dbReference type="InterPro" id="IPR018490">
    <property type="entry name" value="cNMP-bd_dom_sf"/>
</dbReference>
<evidence type="ECO:0000313" key="4">
    <source>
        <dbReference type="Proteomes" id="UP001642484"/>
    </source>
</evidence>
<protein>
    <recommendedName>
        <fullName evidence="2">Cyclic nucleotide-binding domain-containing protein</fullName>
    </recommendedName>
</protein>
<proteinExistence type="predicted"/>
<dbReference type="InterPro" id="IPR014710">
    <property type="entry name" value="RmlC-like_jellyroll"/>
</dbReference>
<evidence type="ECO:0000259" key="2">
    <source>
        <dbReference type="PROSITE" id="PS50042"/>
    </source>
</evidence>
<dbReference type="Gene3D" id="2.60.120.10">
    <property type="entry name" value="Jelly Rolls"/>
    <property type="match status" value="2"/>
</dbReference>
<comment type="caution">
    <text evidence="3">The sequence shown here is derived from an EMBL/GenBank/DDBJ whole genome shotgun (WGS) entry which is preliminary data.</text>
</comment>
<evidence type="ECO:0000313" key="3">
    <source>
        <dbReference type="EMBL" id="CAK9090368.1"/>
    </source>
</evidence>
<dbReference type="Proteomes" id="UP001642484">
    <property type="component" value="Unassembled WGS sequence"/>
</dbReference>
<accession>A0ABP0QS02</accession>
<sequence length="1218" mass="136241">MFAAGEELLAFRREISRKAQLDESLLTPSHSSASHQPRPARLLDILPFAPWCGKCMPQAPDGQLPLKPDELVLGQASDIQALTENINEYGMICHSPKRGAARRSPFLRQDEGMVKFHNRQSRIEQLGERLHLTATHPMKFFQRTVETPEDIELMPGMTRSRFSKDDFTGYDVKMNPEGDSSSDTDEDSADSISQVPTLLKKFTTEQVSRMELVALNHVKIQVLKKRIAEEGAHSVRARRTFVQTKFSSLWQLLRMRQDGSITAEENYYLMMQLRGLPFFNEISSDLHDAIVEQTTTQTYVPGGYLFQEGDDANSLFLILTGQVNLRSETHVAMAYDKVKSAPVLLLPQDLFSQSRGQPFVLRKQKDRIRTQSAVASLRNTATSEGSGGPSTTVAFIFPESILEFVSKHFREKEAENRWHIVRHFAKQQRLSVQVCSKHQEVFQVMAFPRSYLFINAGSKPPLEEAHLYFVMEGELSVVYPVRKDSLGRSSGKARKETVGKGSLIGEAALYGEAYPCAVVSTSEVKVLVLTASDYLHQLMNRSSVLSRPEGYVPPEGPVGDAAQVKGRRKLIQETTSFTAKTLRLKKDQVHVKDREWKALQLRAEMPSKVPPGGHHRLLSMAKNQGRTNNLEEVPETFVQKVPVIPDAGRSGDGYLTRSMNQKLSSTSRDLQQLQAAHRSHTAFHYHVEEIGGSPPPRARVLSVSPGSRMLMACGAMSPCPRSRILEPEGTEVNLRRLPEVFSAVIDIQYTFLMEALCNEMPPFVKTKAILLLKAAILGIRAESRYMYLSSCLPTLLKRCTNFECPDQRSQDEFIERLRALADLALVFPKACREPPETDDEEERARKKMQGKVMQSMVSSFLLKLLQKSFPTLIPVTALDFEDQRLKLLHSKAYRESNLEVLCELGRAAAMSSPRPMVALLEEIDMGDPQGDGGGDLETSPLSLAIFVLLADQAPEKMLPHGLPLCISRLRRANILLRSSYVLLSNAELAPNVVNLGDLKSLDDPQVLPSAQSNPCWAQRGLRLFASSIALLKDAKLSELRSASCRWYPNLLFRRVLDSLTSTEDIEQKARGQLFGACSAAMRAFTWTCRCELYLEIIQGSRVDAVIGSVVTLFKDDWWKEVLARTDDLGDLRLQLLKVLEATLSGEVQLLGAIKWAISVSSWSFLSLPGAGFCVFLKRLVVNRMTADNKALKRYFSPGCYAVSPEHASHVGIWHASPL</sequence>
<feature type="region of interest" description="Disordered" evidence="1">
    <location>
        <begin position="166"/>
        <end position="191"/>
    </location>
</feature>
<feature type="domain" description="Cyclic nucleotide-binding" evidence="2">
    <location>
        <begin position="278"/>
        <end position="325"/>
    </location>
</feature>
<feature type="compositionally biased region" description="Acidic residues" evidence="1">
    <location>
        <begin position="180"/>
        <end position="189"/>
    </location>
</feature>
<organism evidence="3 4">
    <name type="scientific">Durusdinium trenchii</name>
    <dbReference type="NCBI Taxonomy" id="1381693"/>
    <lineage>
        <taxon>Eukaryota</taxon>
        <taxon>Sar</taxon>
        <taxon>Alveolata</taxon>
        <taxon>Dinophyceae</taxon>
        <taxon>Suessiales</taxon>
        <taxon>Symbiodiniaceae</taxon>
        <taxon>Durusdinium</taxon>
    </lineage>
</organism>
<reference evidence="3 4" key="1">
    <citation type="submission" date="2024-02" db="EMBL/GenBank/DDBJ databases">
        <authorList>
            <person name="Chen Y."/>
            <person name="Shah S."/>
            <person name="Dougan E. K."/>
            <person name="Thang M."/>
            <person name="Chan C."/>
        </authorList>
    </citation>
    <scope>NUCLEOTIDE SEQUENCE [LARGE SCALE GENOMIC DNA]</scope>
</reference>